<dbReference type="SMART" id="SM00664">
    <property type="entry name" value="DoH"/>
    <property type="match status" value="1"/>
</dbReference>
<dbReference type="InterPro" id="IPR058525">
    <property type="entry name" value="DUF8212"/>
</dbReference>
<feature type="transmembrane region" description="Helical" evidence="7">
    <location>
        <begin position="337"/>
        <end position="356"/>
    </location>
</feature>
<keyword evidence="5 7" id="KW-1133">Transmembrane helix</keyword>
<dbReference type="SMART" id="SM00665">
    <property type="entry name" value="B561"/>
    <property type="match status" value="1"/>
</dbReference>
<feature type="transmembrane region" description="Helical" evidence="7">
    <location>
        <begin position="231"/>
        <end position="255"/>
    </location>
</feature>
<feature type="domain" description="DOMON" evidence="9">
    <location>
        <begin position="46"/>
        <end position="167"/>
    </location>
</feature>
<organism evidence="10 11">
    <name type="scientific">Eutypa lata (strain UCR-EL1)</name>
    <name type="common">Grapevine dieback disease fungus</name>
    <name type="synonym">Eutypa armeniacae</name>
    <dbReference type="NCBI Taxonomy" id="1287681"/>
    <lineage>
        <taxon>Eukaryota</taxon>
        <taxon>Fungi</taxon>
        <taxon>Dikarya</taxon>
        <taxon>Ascomycota</taxon>
        <taxon>Pezizomycotina</taxon>
        <taxon>Sordariomycetes</taxon>
        <taxon>Xylariomycetidae</taxon>
        <taxon>Xylariales</taxon>
        <taxon>Diatrypaceae</taxon>
        <taxon>Eutypa</taxon>
    </lineage>
</organism>
<protein>
    <submittedName>
        <fullName evidence="10">Putative het domain-containing protein</fullName>
    </submittedName>
</protein>
<evidence type="ECO:0000256" key="6">
    <source>
        <dbReference type="ARBA" id="ARBA00023136"/>
    </source>
</evidence>
<dbReference type="Pfam" id="PF16010">
    <property type="entry name" value="CDH-cyt"/>
    <property type="match status" value="1"/>
</dbReference>
<dbReference type="AlphaFoldDB" id="M7SFN3"/>
<keyword evidence="6 7" id="KW-0472">Membrane</keyword>
<reference evidence="11" key="1">
    <citation type="journal article" date="2013" name="Genome Announc.">
        <title>Draft genome sequence of the grapevine dieback fungus Eutypa lata UCR-EL1.</title>
        <authorList>
            <person name="Blanco-Ulate B."/>
            <person name="Rolshausen P.E."/>
            <person name="Cantu D."/>
        </authorList>
    </citation>
    <scope>NUCLEOTIDE SEQUENCE [LARGE SCALE GENOMIC DNA]</scope>
    <source>
        <strain evidence="11">UCR-EL1</strain>
    </source>
</reference>
<dbReference type="InterPro" id="IPR005018">
    <property type="entry name" value="DOMON_domain"/>
</dbReference>
<dbReference type="Pfam" id="PF26640">
    <property type="entry name" value="DUF8212"/>
    <property type="match status" value="1"/>
</dbReference>
<evidence type="ECO:0000313" key="10">
    <source>
        <dbReference type="EMBL" id="EMR62982.1"/>
    </source>
</evidence>
<dbReference type="KEGG" id="ela:UCREL1_10089"/>
<name>M7SFN3_EUTLA</name>
<dbReference type="Pfam" id="PF06985">
    <property type="entry name" value="HET"/>
    <property type="match status" value="1"/>
</dbReference>
<keyword evidence="4" id="KW-0249">Electron transport</keyword>
<dbReference type="PROSITE" id="PS50836">
    <property type="entry name" value="DOMON"/>
    <property type="match status" value="1"/>
</dbReference>
<dbReference type="InterPro" id="IPR015920">
    <property type="entry name" value="Cellobiose_DH-like_cyt"/>
</dbReference>
<feature type="transmembrane region" description="Helical" evidence="7">
    <location>
        <begin position="362"/>
        <end position="383"/>
    </location>
</feature>
<feature type="chain" id="PRO_5004084736" evidence="8">
    <location>
        <begin position="27"/>
        <end position="974"/>
    </location>
</feature>
<feature type="signal peptide" evidence="8">
    <location>
        <begin position="1"/>
        <end position="26"/>
    </location>
</feature>
<feature type="transmembrane region" description="Helical" evidence="7">
    <location>
        <begin position="267"/>
        <end position="284"/>
    </location>
</feature>
<gene>
    <name evidence="10" type="ORF">UCREL1_10089</name>
</gene>
<dbReference type="PANTHER" id="PTHR10622">
    <property type="entry name" value="HET DOMAIN-CONTAINING PROTEIN"/>
    <property type="match status" value="1"/>
</dbReference>
<keyword evidence="2" id="KW-0813">Transport</keyword>
<dbReference type="HOGENOM" id="CLU_304832_0_0_1"/>
<evidence type="ECO:0000256" key="7">
    <source>
        <dbReference type="SAM" id="Phobius"/>
    </source>
</evidence>
<keyword evidence="8" id="KW-0732">Signal</keyword>
<evidence type="ECO:0000256" key="4">
    <source>
        <dbReference type="ARBA" id="ARBA00022982"/>
    </source>
</evidence>
<evidence type="ECO:0000256" key="2">
    <source>
        <dbReference type="ARBA" id="ARBA00022448"/>
    </source>
</evidence>
<evidence type="ECO:0000256" key="3">
    <source>
        <dbReference type="ARBA" id="ARBA00022692"/>
    </source>
</evidence>
<comment type="subcellular location">
    <subcellularLocation>
        <location evidence="1">Membrane</location>
    </subcellularLocation>
</comment>
<dbReference type="CDD" id="cd08760">
    <property type="entry name" value="Cyt_b561_FRRS1_like"/>
    <property type="match status" value="1"/>
</dbReference>
<dbReference type="SUPFAM" id="SSF49344">
    <property type="entry name" value="CBD9-like"/>
    <property type="match status" value="1"/>
</dbReference>
<dbReference type="InterPro" id="IPR010730">
    <property type="entry name" value="HET"/>
</dbReference>
<sequence length="974" mass="107714">MMMGSNPLRLALAAVVATVCISPSCAQDTDTKTEETAASVFFSPTLDFAFALNVPNDTTEDLYFTLQMPNGITWGAVGLGSDTMAGALMLMAYSSSSGQNVTMSPRLSDGHTEPVYTSDIQVEALPGTGLVNETTYVYNGRCANCRSWSNGKIDVKSKTQDMLYATGDNGDVRSDDVQYSLPMHFNYGSFTADMVHATGSGGVPEIVPSDEPQLVATVQGESTEGHTDKVAMAHALIMVFCFIGLFPFGTLILRLGNWVRWHGINQGIALVFVVLGFGTGVFISKNYNRSKNYNSAHQVIGILVFAFVIIQFGLGFMHHRVFKKTQKPTKMAPIHVWLGRLIILLGVINGFLGFTLGQKPKYNYVLLGLVLFVFPAILIILMTKKFLSQRWKKNDKVTHLDIAGKGPDHNGDIPPYAILSHTWGDEEVSYTDFIEGKASSLKGYTKIQGCCKQAIADGLEFVWIDTCCIDKQSSSELSEAINSMFNWYRDAAICYAYLEDVHSAVEAETVSPVSAAFRDSRWFTRGWTLQELLAPSIVVFYSCDWVEIGTRDRLKDSIASITKISRDFFMYGSLSNFSIAQKMSWACRRETTRIEDEAYCLLGLFGVNMPLLYGEGKRAFFRLQEAIMNDSDDQSIFAWSTEEPEDQNDPLYSKFSRNLPDGTSGGLLATSPTQFWKSSLIVRCQHDKDNQPYSVTNKGIQIRLPILDPETGYSMPFVPFQGTKYQGSAGVQLTLSPTGSLAVLNCQVSREKGSKVALVIEKNGTSETYVRTNHILGWIPLSEAEIKEKAQRRSVLIQTHNLASDGLLWSNEKRGRLVLMQPLPSAVSSFGLKKVVTETKWRSQENGGFSFRLRNSWKKNKVALVYEQPHELETFLLVFEAKGTRGDETAVVVRLVPNLKDPSSGEIRKHLGNDECISADEHTRGKVVNTPQGSVSLHVYVKEAPHASLVNISTHAPEPPTAQIARKATEVSTT</sequence>
<dbReference type="PANTHER" id="PTHR10622:SF10">
    <property type="entry name" value="HET DOMAIN-CONTAINING PROTEIN"/>
    <property type="match status" value="1"/>
</dbReference>
<dbReference type="Gene3D" id="2.60.40.1210">
    <property type="entry name" value="Cellobiose dehydrogenase, cytochrome domain"/>
    <property type="match status" value="1"/>
</dbReference>
<evidence type="ECO:0000256" key="8">
    <source>
        <dbReference type="SAM" id="SignalP"/>
    </source>
</evidence>
<evidence type="ECO:0000313" key="11">
    <source>
        <dbReference type="Proteomes" id="UP000012174"/>
    </source>
</evidence>
<dbReference type="OrthoDB" id="19261at2759"/>
<dbReference type="Gene3D" id="1.20.120.1770">
    <property type="match status" value="1"/>
</dbReference>
<dbReference type="EMBL" id="KB707328">
    <property type="protein sequence ID" value="EMR62982.1"/>
    <property type="molecule type" value="Genomic_DNA"/>
</dbReference>
<dbReference type="Proteomes" id="UP000012174">
    <property type="component" value="Unassembled WGS sequence"/>
</dbReference>
<keyword evidence="11" id="KW-1185">Reference proteome</keyword>
<accession>M7SFN3</accession>
<dbReference type="InterPro" id="IPR006593">
    <property type="entry name" value="Cyt_b561/ferric_Rdtase_TM"/>
</dbReference>
<dbReference type="eggNOG" id="KOG4177">
    <property type="taxonomic scope" value="Eukaryota"/>
</dbReference>
<dbReference type="CDD" id="cd09630">
    <property type="entry name" value="CDH_like_cytochrome"/>
    <property type="match status" value="1"/>
</dbReference>
<dbReference type="Pfam" id="PF03188">
    <property type="entry name" value="Cytochrom_B561"/>
    <property type="match status" value="1"/>
</dbReference>
<evidence type="ECO:0000256" key="5">
    <source>
        <dbReference type="ARBA" id="ARBA00022989"/>
    </source>
</evidence>
<evidence type="ECO:0000259" key="9">
    <source>
        <dbReference type="PROSITE" id="PS50836"/>
    </source>
</evidence>
<feature type="transmembrane region" description="Helical" evidence="7">
    <location>
        <begin position="296"/>
        <end position="316"/>
    </location>
</feature>
<keyword evidence="3 7" id="KW-0812">Transmembrane</keyword>
<evidence type="ECO:0000256" key="1">
    <source>
        <dbReference type="ARBA" id="ARBA00004370"/>
    </source>
</evidence>
<dbReference type="GO" id="GO:0016020">
    <property type="term" value="C:membrane"/>
    <property type="evidence" value="ECO:0007669"/>
    <property type="project" value="UniProtKB-SubCell"/>
</dbReference>
<proteinExistence type="predicted"/>